<evidence type="ECO:0000256" key="1">
    <source>
        <dbReference type="SAM" id="SignalP"/>
    </source>
</evidence>
<organism evidence="2 3">
    <name type="scientific">Ideonella paludis</name>
    <dbReference type="NCBI Taxonomy" id="1233411"/>
    <lineage>
        <taxon>Bacteria</taxon>
        <taxon>Pseudomonadati</taxon>
        <taxon>Pseudomonadota</taxon>
        <taxon>Betaproteobacteria</taxon>
        <taxon>Burkholderiales</taxon>
        <taxon>Sphaerotilaceae</taxon>
        <taxon>Ideonella</taxon>
    </lineage>
</organism>
<gene>
    <name evidence="2" type="ORF">KAK11_12910</name>
</gene>
<proteinExistence type="predicted"/>
<dbReference type="RefSeq" id="WP_210809537.1">
    <property type="nucleotide sequence ID" value="NZ_JAGQDG010000004.1"/>
</dbReference>
<reference evidence="2 3" key="1">
    <citation type="submission" date="2021-04" db="EMBL/GenBank/DDBJ databases">
        <title>The genome sequence of type strain Ideonella paludis KCTC 32238.</title>
        <authorList>
            <person name="Liu Y."/>
        </authorList>
    </citation>
    <scope>NUCLEOTIDE SEQUENCE [LARGE SCALE GENOMIC DNA]</scope>
    <source>
        <strain evidence="2 3">KCTC 32238</strain>
    </source>
</reference>
<keyword evidence="1" id="KW-0732">Signal</keyword>
<name>A0ABS5DYK6_9BURK</name>
<feature type="chain" id="PRO_5046976577" description="DUF3617 family protein" evidence="1">
    <location>
        <begin position="20"/>
        <end position="146"/>
    </location>
</feature>
<evidence type="ECO:0000313" key="3">
    <source>
        <dbReference type="Proteomes" id="UP000672097"/>
    </source>
</evidence>
<keyword evidence="3" id="KW-1185">Reference proteome</keyword>
<evidence type="ECO:0000313" key="2">
    <source>
        <dbReference type="EMBL" id="MBQ0936233.1"/>
    </source>
</evidence>
<dbReference type="EMBL" id="JAGQDG010000004">
    <property type="protein sequence ID" value="MBQ0936233.1"/>
    <property type="molecule type" value="Genomic_DNA"/>
</dbReference>
<comment type="caution">
    <text evidence="2">The sequence shown here is derived from an EMBL/GenBank/DDBJ whole genome shotgun (WGS) entry which is preliminary data.</text>
</comment>
<protein>
    <recommendedName>
        <fullName evidence="4">DUF3617 family protein</fullName>
    </recommendedName>
</protein>
<accession>A0ABS5DYK6</accession>
<feature type="signal peptide" evidence="1">
    <location>
        <begin position="1"/>
        <end position="19"/>
    </location>
</feature>
<evidence type="ECO:0008006" key="4">
    <source>
        <dbReference type="Google" id="ProtNLM"/>
    </source>
</evidence>
<dbReference type="Proteomes" id="UP000672097">
    <property type="component" value="Unassembled WGS sequence"/>
</dbReference>
<sequence>MKMRGLMVMWALVGGLAQAQGRTDPIDLVCTDYDRSSALKNASSTVSVQLRSISASRQCIVISGTTPGGFQFESNFCTDNDGFKAVWSDRTIRATYGSSSTGNSESWLLDRVAGTLSGTGAISSKDDRSKFQYRDLQCAKVDKPKF</sequence>